<proteinExistence type="predicted"/>
<evidence type="ECO:0000313" key="1">
    <source>
        <dbReference type="EMBL" id="CAB4562927.1"/>
    </source>
</evidence>
<dbReference type="AlphaFoldDB" id="A0A6J6DFS1"/>
<dbReference type="EMBL" id="CAEZTO010000001">
    <property type="protein sequence ID" value="CAB4562927.1"/>
    <property type="molecule type" value="Genomic_DNA"/>
</dbReference>
<sequence>MHELPRLDECLAHSKGLKLVAGWGKPHPATIIREEVIG</sequence>
<gene>
    <name evidence="1" type="ORF">UFOPK1693_00160</name>
</gene>
<name>A0A6J6DFS1_9ZZZZ</name>
<protein>
    <submittedName>
        <fullName evidence="1">Unannotated protein</fullName>
    </submittedName>
</protein>
<organism evidence="1">
    <name type="scientific">freshwater metagenome</name>
    <dbReference type="NCBI Taxonomy" id="449393"/>
    <lineage>
        <taxon>unclassified sequences</taxon>
        <taxon>metagenomes</taxon>
        <taxon>ecological metagenomes</taxon>
    </lineage>
</organism>
<reference evidence="1" key="1">
    <citation type="submission" date="2020-05" db="EMBL/GenBank/DDBJ databases">
        <authorList>
            <person name="Chiriac C."/>
            <person name="Salcher M."/>
            <person name="Ghai R."/>
            <person name="Kavagutti S V."/>
        </authorList>
    </citation>
    <scope>NUCLEOTIDE SEQUENCE</scope>
</reference>
<accession>A0A6J6DFS1</accession>